<evidence type="ECO:0000313" key="1">
    <source>
        <dbReference type="EMBL" id="QDS93263.1"/>
    </source>
</evidence>
<proteinExistence type="predicted"/>
<protein>
    <submittedName>
        <fullName evidence="1">Uncharacterized protein</fullName>
    </submittedName>
</protein>
<dbReference type="Proteomes" id="UP000320672">
    <property type="component" value="Chromosome"/>
</dbReference>
<dbReference type="OrthoDB" id="280886at2"/>
<sequence length="107" mass="12155">MSDRRHKIEAMLAEDPSDTFLQYSLAMEQRSEGLNDLAVEGFRKLTQADPPYVPAFFMAAQLLVDLDRISEARTYLRDGIEQARQQQDTHAAAEMSDYLAMLGREGE</sequence>
<reference evidence="1 2" key="1">
    <citation type="submission" date="2019-02" db="EMBL/GenBank/DDBJ databases">
        <title>Deep-cultivation of Planctomycetes and their phenomic and genomic characterization uncovers novel biology.</title>
        <authorList>
            <person name="Wiegand S."/>
            <person name="Jogler M."/>
            <person name="Boedeker C."/>
            <person name="Pinto D."/>
            <person name="Vollmers J."/>
            <person name="Rivas-Marin E."/>
            <person name="Kohn T."/>
            <person name="Peeters S.H."/>
            <person name="Heuer A."/>
            <person name="Rast P."/>
            <person name="Oberbeckmann S."/>
            <person name="Bunk B."/>
            <person name="Jeske O."/>
            <person name="Meyerdierks A."/>
            <person name="Storesund J.E."/>
            <person name="Kallscheuer N."/>
            <person name="Luecker S."/>
            <person name="Lage O.M."/>
            <person name="Pohl T."/>
            <person name="Merkel B.J."/>
            <person name="Hornburger P."/>
            <person name="Mueller R.-W."/>
            <person name="Bruemmer F."/>
            <person name="Labrenz M."/>
            <person name="Spormann A.M."/>
            <person name="Op den Camp H."/>
            <person name="Overmann J."/>
            <person name="Amann R."/>
            <person name="Jetten M.S.M."/>
            <person name="Mascher T."/>
            <person name="Medema M.H."/>
            <person name="Devos D.P."/>
            <person name="Kaster A.-K."/>
            <person name="Ovreas L."/>
            <person name="Rohde M."/>
            <person name="Galperin M.Y."/>
            <person name="Jogler C."/>
        </authorList>
    </citation>
    <scope>NUCLEOTIDE SEQUENCE [LARGE SCALE GENOMIC DNA]</scope>
    <source>
        <strain evidence="1 2">FF011L</strain>
    </source>
</reference>
<dbReference type="SUPFAM" id="SSF48452">
    <property type="entry name" value="TPR-like"/>
    <property type="match status" value="1"/>
</dbReference>
<keyword evidence="2" id="KW-1185">Reference proteome</keyword>
<dbReference type="InterPro" id="IPR011990">
    <property type="entry name" value="TPR-like_helical_dom_sf"/>
</dbReference>
<dbReference type="Gene3D" id="1.25.40.10">
    <property type="entry name" value="Tetratricopeptide repeat domain"/>
    <property type="match status" value="1"/>
</dbReference>
<dbReference type="EMBL" id="CP036262">
    <property type="protein sequence ID" value="QDS93263.1"/>
    <property type="molecule type" value="Genomic_DNA"/>
</dbReference>
<organism evidence="1 2">
    <name type="scientific">Roseimaritima multifibrata</name>
    <dbReference type="NCBI Taxonomy" id="1930274"/>
    <lineage>
        <taxon>Bacteria</taxon>
        <taxon>Pseudomonadati</taxon>
        <taxon>Planctomycetota</taxon>
        <taxon>Planctomycetia</taxon>
        <taxon>Pirellulales</taxon>
        <taxon>Pirellulaceae</taxon>
        <taxon>Roseimaritima</taxon>
    </lineage>
</organism>
<accession>A0A517MEF9</accession>
<dbReference type="AlphaFoldDB" id="A0A517MEF9"/>
<dbReference type="KEGG" id="rml:FF011L_20250"/>
<gene>
    <name evidence="1" type="ORF">FF011L_20250</name>
</gene>
<dbReference type="RefSeq" id="WP_145351460.1">
    <property type="nucleotide sequence ID" value="NZ_CP036262.1"/>
</dbReference>
<evidence type="ECO:0000313" key="2">
    <source>
        <dbReference type="Proteomes" id="UP000320672"/>
    </source>
</evidence>
<name>A0A517MEF9_9BACT</name>